<accession>A0A840WW15</accession>
<feature type="region of interest" description="Disordered" evidence="1">
    <location>
        <begin position="295"/>
        <end position="314"/>
    </location>
</feature>
<protein>
    <submittedName>
        <fullName evidence="3">Uncharacterized protein (TIGR04222 family)</fullName>
    </submittedName>
</protein>
<comment type="caution">
    <text evidence="3">The sequence shown here is derived from an EMBL/GenBank/DDBJ whole genome shotgun (WGS) entry which is preliminary data.</text>
</comment>
<evidence type="ECO:0000256" key="2">
    <source>
        <dbReference type="SAM" id="Phobius"/>
    </source>
</evidence>
<dbReference type="NCBIfam" id="TIGR04222">
    <property type="entry name" value="near_uncomplex"/>
    <property type="match status" value="1"/>
</dbReference>
<name>A0A840WW15_9ACTN</name>
<feature type="region of interest" description="Disordered" evidence="1">
    <location>
        <begin position="337"/>
        <end position="359"/>
    </location>
</feature>
<sequence length="359" mass="37573">MDAVLLIPLLGALLGLAVGALPLFKVAKAGKALSVALSAVPSPQRQPEPEDLTPPELAYLVGGTTRVGEVALMDLFLSGRIRRQARGGFFTLVGPSNAYVTEKDQVRRDLVKAFKDRTGLTARGMIQTATFSRGIDRVREKLAGRRLIAHFGELVKVLADFHDGGWYAQKLSYAGWGLTVAGVVLMNAQEVNEWMIALTVLGGVLAAVSGLALGLYLARGGRKTSTSTIAGRELAREAESTYAISGAEGRAMVREVALNYTAVVGLGRMGKAAEPRQRERVGDSDAAVRVVTHTGSAQVVEESPHRVGEETPQPREGFELDWNSLCQIADLCAVGGDSGGLGGSGSSSGDSSGGGDSGA</sequence>
<dbReference type="EMBL" id="JACHDO010000001">
    <property type="protein sequence ID" value="MBB5495726.1"/>
    <property type="molecule type" value="Genomic_DNA"/>
</dbReference>
<organism evidence="3 4">
    <name type="scientific">Nocardiopsis metallicus</name>
    <dbReference type="NCBI Taxonomy" id="179819"/>
    <lineage>
        <taxon>Bacteria</taxon>
        <taxon>Bacillati</taxon>
        <taxon>Actinomycetota</taxon>
        <taxon>Actinomycetes</taxon>
        <taxon>Streptosporangiales</taxon>
        <taxon>Nocardiopsidaceae</taxon>
        <taxon>Nocardiopsis</taxon>
    </lineage>
</organism>
<proteinExistence type="predicted"/>
<keyword evidence="2" id="KW-1133">Transmembrane helix</keyword>
<feature type="transmembrane region" description="Helical" evidence="2">
    <location>
        <begin position="171"/>
        <end position="188"/>
    </location>
</feature>
<feature type="compositionally biased region" description="Basic and acidic residues" evidence="1">
    <location>
        <begin position="302"/>
        <end position="314"/>
    </location>
</feature>
<evidence type="ECO:0000256" key="1">
    <source>
        <dbReference type="SAM" id="MobiDB-lite"/>
    </source>
</evidence>
<evidence type="ECO:0000313" key="3">
    <source>
        <dbReference type="EMBL" id="MBB5495726.1"/>
    </source>
</evidence>
<dbReference type="AlphaFoldDB" id="A0A840WW15"/>
<keyword evidence="2" id="KW-0472">Membrane</keyword>
<keyword evidence="4" id="KW-1185">Reference proteome</keyword>
<keyword evidence="2" id="KW-0812">Transmembrane</keyword>
<dbReference type="InterPro" id="IPR026467">
    <property type="entry name" value="Ser/Gly_Cys_C_dom"/>
</dbReference>
<dbReference type="Proteomes" id="UP000579647">
    <property type="component" value="Unassembled WGS sequence"/>
</dbReference>
<reference evidence="3 4" key="1">
    <citation type="submission" date="2020-08" db="EMBL/GenBank/DDBJ databases">
        <title>Sequencing the genomes of 1000 actinobacteria strains.</title>
        <authorList>
            <person name="Klenk H.-P."/>
        </authorList>
    </citation>
    <scope>NUCLEOTIDE SEQUENCE [LARGE SCALE GENOMIC DNA]</scope>
    <source>
        <strain evidence="3 4">DSM 44598</strain>
    </source>
</reference>
<gene>
    <name evidence="3" type="ORF">HNR07_006863</name>
</gene>
<feature type="transmembrane region" description="Helical" evidence="2">
    <location>
        <begin position="194"/>
        <end position="218"/>
    </location>
</feature>
<evidence type="ECO:0000313" key="4">
    <source>
        <dbReference type="Proteomes" id="UP000579647"/>
    </source>
</evidence>